<keyword evidence="3" id="KW-1185">Reference proteome</keyword>
<feature type="compositionally biased region" description="Low complexity" evidence="2">
    <location>
        <begin position="64"/>
        <end position="73"/>
    </location>
</feature>
<accession>A0A1U8AVV8</accession>
<dbReference type="eggNOG" id="ENOG502QYE5">
    <property type="taxonomic scope" value="Eukaryota"/>
</dbReference>
<dbReference type="GO" id="GO:0005880">
    <property type="term" value="C:nuclear microtubule"/>
    <property type="evidence" value="ECO:0000318"/>
    <property type="project" value="GO_Central"/>
</dbReference>
<feature type="compositionally biased region" description="Polar residues" evidence="2">
    <location>
        <begin position="157"/>
        <end position="172"/>
    </location>
</feature>
<evidence type="ECO:0000313" key="4">
    <source>
        <dbReference type="RefSeq" id="XP_010272289.1"/>
    </source>
</evidence>
<feature type="compositionally biased region" description="Low complexity" evidence="2">
    <location>
        <begin position="407"/>
        <end position="421"/>
    </location>
</feature>
<feature type="compositionally biased region" description="Low complexity" evidence="2">
    <location>
        <begin position="1"/>
        <end position="11"/>
    </location>
</feature>
<evidence type="ECO:0000256" key="2">
    <source>
        <dbReference type="SAM" id="MobiDB-lite"/>
    </source>
</evidence>
<evidence type="ECO:0000313" key="3">
    <source>
        <dbReference type="Proteomes" id="UP000189703"/>
    </source>
</evidence>
<evidence type="ECO:0000256" key="1">
    <source>
        <dbReference type="ARBA" id="ARBA00010016"/>
    </source>
</evidence>
<feature type="region of interest" description="Disordered" evidence="2">
    <location>
        <begin position="1"/>
        <end position="126"/>
    </location>
</feature>
<dbReference type="OrthoDB" id="1924320at2759"/>
<dbReference type="InParanoid" id="A0A1U8AVV8"/>
<dbReference type="PANTHER" id="PTHR31807">
    <property type="entry name" value="AUGMIN FAMILY MEMBER"/>
    <property type="match status" value="1"/>
</dbReference>
<dbReference type="GO" id="GO:0008017">
    <property type="term" value="F:microtubule binding"/>
    <property type="evidence" value="ECO:0000318"/>
    <property type="project" value="GO_Central"/>
</dbReference>
<protein>
    <submittedName>
        <fullName evidence="4">QWRF motif-containing protein 2-like</fullName>
    </submittedName>
</protein>
<dbReference type="Proteomes" id="UP000189703">
    <property type="component" value="Unplaced"/>
</dbReference>
<dbReference type="GO" id="GO:0005737">
    <property type="term" value="C:cytoplasm"/>
    <property type="evidence" value="ECO:0000318"/>
    <property type="project" value="GO_Central"/>
</dbReference>
<dbReference type="InterPro" id="IPR007573">
    <property type="entry name" value="QWRF"/>
</dbReference>
<dbReference type="GeneID" id="104608103"/>
<dbReference type="AlphaFoldDB" id="A0A1U8AVV8"/>
<feature type="region of interest" description="Disordered" evidence="2">
    <location>
        <begin position="157"/>
        <end position="207"/>
    </location>
</feature>
<feature type="compositionally biased region" description="Polar residues" evidence="2">
    <location>
        <begin position="342"/>
        <end position="354"/>
    </location>
</feature>
<dbReference type="KEGG" id="nnu:104608103"/>
<proteinExistence type="inferred from homology"/>
<dbReference type="FunCoup" id="A0A1U8AVV8">
    <property type="interactions" value="3172"/>
</dbReference>
<gene>
    <name evidence="4" type="primary">LOC104608103</name>
</gene>
<dbReference type="RefSeq" id="XP_010272289.1">
    <property type="nucleotide sequence ID" value="XM_010273987.2"/>
</dbReference>
<dbReference type="STRING" id="4432.A0A1U8AVV8"/>
<dbReference type="PANTHER" id="PTHR31807:SF2">
    <property type="entry name" value="PROTEIN SNOWY COTYLEDON 3"/>
    <property type="match status" value="1"/>
</dbReference>
<feature type="compositionally biased region" description="Polar residues" evidence="2">
    <location>
        <begin position="84"/>
        <end position="95"/>
    </location>
</feature>
<sequence length="660" mass="71417">MMVAAFSANASPNPPNPKTSSQQEATHQNQTRPPLLPSERDNGVVGPRRPKSREITSRYMSPFTSTTSTSSSSFRRCPSPLVSRPTTSMAASTPLPSVIKRSQSAERRRPVTPRPTTPLPDSRTGNAAEVSVASKMLFTSTRSLSVSFQGESFSLPISKTKATPTPNLSNARKATPERRKTTLLRGKVDGAGAGGGDQTENSRPIDQHRWPGRARQVNPLTRSLDCTGDKKKLLGSGTVVRALQQSMIEEGRRASFDGRLHRDSNNVDLVKTVQLAPEANLANGSILPSDLTASDTESVSSGSTSGAQECNGVSRARTGPRGISVPARFWQETNSRLRRLQDPSSPLSTNTGLRTTAPPKLIPSKKSLSDSPISSPRTVSSGSSRALSSPLRGHIRPASPSKLMTNSTSSPSRGMPSPSRMRNVATATLSGHSINTPSILSFSVDVRRGKMGENRIVDAHLLRLLYNRHLQWRFVNARADAALLLQRLTAEKHLYNAWATTSELRNSVTVKKIKLQLLRQNMKLTSILKGQMAYLEEWSLLDRDHFTSLSGAIEALKASTLRLPVVCGAKADIQNVKDAVGSAVDVMQAMASSICSLLSKVDEMNSLVAELANVTAQERALISQCKDLLCTLAAMQVKDCSLRTHILQLKRVPTSLTTQV</sequence>
<dbReference type="OMA" id="LCNAWVT"/>
<feature type="region of interest" description="Disordered" evidence="2">
    <location>
        <begin position="284"/>
        <end position="421"/>
    </location>
</feature>
<reference evidence="4" key="1">
    <citation type="submission" date="2025-08" db="UniProtKB">
        <authorList>
            <consortium name="RefSeq"/>
        </authorList>
    </citation>
    <scope>IDENTIFICATION</scope>
</reference>
<dbReference type="GO" id="GO:0051225">
    <property type="term" value="P:spindle assembly"/>
    <property type="evidence" value="ECO:0000318"/>
    <property type="project" value="GO_Central"/>
</dbReference>
<organism evidence="3 4">
    <name type="scientific">Nelumbo nucifera</name>
    <name type="common">Sacred lotus</name>
    <dbReference type="NCBI Taxonomy" id="4432"/>
    <lineage>
        <taxon>Eukaryota</taxon>
        <taxon>Viridiplantae</taxon>
        <taxon>Streptophyta</taxon>
        <taxon>Embryophyta</taxon>
        <taxon>Tracheophyta</taxon>
        <taxon>Spermatophyta</taxon>
        <taxon>Magnoliopsida</taxon>
        <taxon>Proteales</taxon>
        <taxon>Nelumbonaceae</taxon>
        <taxon>Nelumbo</taxon>
    </lineage>
</organism>
<feature type="compositionally biased region" description="Polar residues" evidence="2">
    <location>
        <begin position="22"/>
        <end position="32"/>
    </location>
</feature>
<comment type="similarity">
    <text evidence="1">Belongs to the QWRF family.</text>
</comment>
<dbReference type="Pfam" id="PF04484">
    <property type="entry name" value="QWRF"/>
    <property type="match status" value="1"/>
</dbReference>
<feature type="compositionally biased region" description="Low complexity" evidence="2">
    <location>
        <begin position="358"/>
        <end position="392"/>
    </location>
</feature>
<feature type="compositionally biased region" description="Low complexity" evidence="2">
    <location>
        <begin position="292"/>
        <end position="305"/>
    </location>
</feature>
<name>A0A1U8AVV8_NELNU</name>